<feature type="domain" description="N-acetyltransferase" evidence="5">
    <location>
        <begin position="188"/>
        <end position="345"/>
    </location>
</feature>
<evidence type="ECO:0000259" key="5">
    <source>
        <dbReference type="PROSITE" id="PS51186"/>
    </source>
</evidence>
<comment type="caution">
    <text evidence="4">Lacks conserved residue(s) required for the propagation of feature annotation.</text>
</comment>
<organism evidence="6 7">
    <name type="scientific">Corynebacterium suicordis DSM 45110</name>
    <dbReference type="NCBI Taxonomy" id="1121369"/>
    <lineage>
        <taxon>Bacteria</taxon>
        <taxon>Bacillati</taxon>
        <taxon>Actinomycetota</taxon>
        <taxon>Actinomycetes</taxon>
        <taxon>Mycobacteriales</taxon>
        <taxon>Corynebacteriaceae</taxon>
        <taxon>Corynebacterium</taxon>
    </lineage>
</organism>
<feature type="binding site" evidence="4">
    <location>
        <position position="269"/>
    </location>
    <ligand>
        <name>1D-myo-inositol 2-(L-cysteinylamino)-2-deoxy-alpha-D-glucopyranoside</name>
        <dbReference type="ChEBI" id="CHEBI:58887"/>
    </ligand>
</feature>
<feature type="binding site" evidence="4">
    <location>
        <position position="253"/>
    </location>
    <ligand>
        <name>1D-myo-inositol 2-(L-cysteinylamino)-2-deoxy-alpha-D-glucopyranoside</name>
        <dbReference type="ChEBI" id="CHEBI:58887"/>
    </ligand>
</feature>
<feature type="binding site" evidence="4">
    <location>
        <begin position="273"/>
        <end position="275"/>
    </location>
    <ligand>
        <name>acetyl-CoA</name>
        <dbReference type="ChEBI" id="CHEBI:57288"/>
        <label>2</label>
    </ligand>
</feature>
<feature type="binding site" evidence="4">
    <location>
        <position position="208"/>
    </location>
    <ligand>
        <name>1D-myo-inositol 2-(L-cysteinylamino)-2-deoxy-alpha-D-glucopyranoside</name>
        <dbReference type="ChEBI" id="CHEBI:58887"/>
    </ligand>
</feature>
<keyword evidence="2 4" id="KW-0677">Repeat</keyword>
<keyword evidence="1 4" id="KW-0808">Transferase</keyword>
<name>A0ABR9ZL37_9CORY</name>
<evidence type="ECO:0000313" key="7">
    <source>
        <dbReference type="Proteomes" id="UP000635902"/>
    </source>
</evidence>
<dbReference type="HAMAP" id="MF_01698">
    <property type="entry name" value="MshD"/>
    <property type="match status" value="1"/>
</dbReference>
<dbReference type="EMBL" id="JADKMY010000003">
    <property type="protein sequence ID" value="MBF4554104.1"/>
    <property type="molecule type" value="Genomic_DNA"/>
</dbReference>
<keyword evidence="7" id="KW-1185">Reference proteome</keyword>
<comment type="function">
    <text evidence="4">Catalyzes the transfer of acetyl from acetyl-CoA to desacetylmycothiol (Cys-GlcN-Ins) to form mycothiol.</text>
</comment>
<dbReference type="GO" id="GO:0035447">
    <property type="term" value="F:mycothiol synthase activity"/>
    <property type="evidence" value="ECO:0007669"/>
    <property type="project" value="UniProtKB-EC"/>
</dbReference>
<accession>A0ABR9ZL37</accession>
<dbReference type="InterPro" id="IPR050276">
    <property type="entry name" value="MshD_Acetyltransferase"/>
</dbReference>
<keyword evidence="3 4" id="KW-0012">Acyltransferase</keyword>
<dbReference type="CDD" id="cd04301">
    <property type="entry name" value="NAT_SF"/>
    <property type="match status" value="1"/>
</dbReference>
<feature type="binding site" evidence="4">
    <location>
        <position position="307"/>
    </location>
    <ligand>
        <name>1D-myo-inositol 2-(L-cysteinylamino)-2-deoxy-alpha-D-glucopyranoside</name>
        <dbReference type="ChEBI" id="CHEBI:58887"/>
    </ligand>
</feature>
<comment type="similarity">
    <text evidence="4">Belongs to the acetyltransferase family. MshD subfamily.</text>
</comment>
<dbReference type="InterPro" id="IPR013653">
    <property type="entry name" value="GCN5-like_dom"/>
</dbReference>
<dbReference type="PROSITE" id="PS51186">
    <property type="entry name" value="GNAT"/>
    <property type="match status" value="2"/>
</dbReference>
<evidence type="ECO:0000256" key="4">
    <source>
        <dbReference type="HAMAP-Rule" id="MF_01698"/>
    </source>
</evidence>
<dbReference type="InterPro" id="IPR016181">
    <property type="entry name" value="Acyl_CoA_acyltransferase"/>
</dbReference>
<comment type="subunit">
    <text evidence="4">Monomer.</text>
</comment>
<feature type="domain" description="N-acetyltransferase" evidence="5">
    <location>
        <begin position="5"/>
        <end position="149"/>
    </location>
</feature>
<proteinExistence type="inferred from homology"/>
<dbReference type="Proteomes" id="UP000635902">
    <property type="component" value="Unassembled WGS sequence"/>
</dbReference>
<gene>
    <name evidence="4 6" type="primary">mshD</name>
    <name evidence="6" type="ORF">IRY30_08500</name>
</gene>
<dbReference type="PANTHER" id="PTHR43617:SF31">
    <property type="entry name" value="MYCOTHIOL ACETYLTRANSFERASE"/>
    <property type="match status" value="1"/>
</dbReference>
<dbReference type="PANTHER" id="PTHR43617">
    <property type="entry name" value="L-AMINO ACID N-ACETYLTRANSFERASE"/>
    <property type="match status" value="1"/>
</dbReference>
<reference evidence="6 7" key="1">
    <citation type="submission" date="2020-10" db="EMBL/GenBank/DDBJ databases">
        <title>Novel species in genus Corynebacterium.</title>
        <authorList>
            <person name="Zhang G."/>
        </authorList>
    </citation>
    <scope>NUCLEOTIDE SEQUENCE [LARGE SCALE GENOMIC DNA]</scope>
    <source>
        <strain evidence="6 7">DSM 45110</strain>
    </source>
</reference>
<dbReference type="InterPro" id="IPR000182">
    <property type="entry name" value="GNAT_dom"/>
</dbReference>
<feature type="binding site" evidence="4">
    <location>
        <begin position="86"/>
        <end position="88"/>
    </location>
    <ligand>
        <name>acetyl-CoA</name>
        <dbReference type="ChEBI" id="CHEBI:57288"/>
        <label>1</label>
    </ligand>
</feature>
<evidence type="ECO:0000256" key="3">
    <source>
        <dbReference type="ARBA" id="ARBA00023315"/>
    </source>
</evidence>
<evidence type="ECO:0000256" key="1">
    <source>
        <dbReference type="ARBA" id="ARBA00022679"/>
    </source>
</evidence>
<dbReference type="NCBIfam" id="TIGR03448">
    <property type="entry name" value="mycothiol_MshD"/>
    <property type="match status" value="1"/>
</dbReference>
<evidence type="ECO:0000313" key="6">
    <source>
        <dbReference type="EMBL" id="MBF4554104.1"/>
    </source>
</evidence>
<dbReference type="PIRSF" id="PIRSF021524">
    <property type="entry name" value="MSH_acetyltransferase"/>
    <property type="match status" value="1"/>
</dbReference>
<dbReference type="EC" id="2.3.1.189" evidence="4"/>
<comment type="catalytic activity">
    <reaction evidence="4">
        <text>1D-myo-inositol 2-(L-cysteinylamino)-2-deoxy-alpha-D-glucopyranoside + acetyl-CoA = mycothiol + CoA + H(+)</text>
        <dbReference type="Rhea" id="RHEA:26172"/>
        <dbReference type="ChEBI" id="CHEBI:15378"/>
        <dbReference type="ChEBI" id="CHEBI:16768"/>
        <dbReference type="ChEBI" id="CHEBI:57287"/>
        <dbReference type="ChEBI" id="CHEBI:57288"/>
        <dbReference type="ChEBI" id="CHEBI:58887"/>
        <dbReference type="EC" id="2.3.1.189"/>
    </reaction>
</comment>
<dbReference type="RefSeq" id="WP_194557012.1">
    <property type="nucleotide sequence ID" value="NZ_JADKMY010000003.1"/>
</dbReference>
<dbReference type="SUPFAM" id="SSF55729">
    <property type="entry name" value="Acyl-CoA N-acyltransferases (Nat)"/>
    <property type="match status" value="2"/>
</dbReference>
<protein>
    <recommendedName>
        <fullName evidence="4">Mycothiol acetyltransferase</fullName>
        <shortName evidence="4">MSH acetyltransferase</shortName>
        <ecNumber evidence="4">2.3.1.189</ecNumber>
    </recommendedName>
    <alternativeName>
        <fullName evidence="4">Mycothiol synthase</fullName>
    </alternativeName>
</protein>
<dbReference type="Pfam" id="PF08445">
    <property type="entry name" value="FR47"/>
    <property type="match status" value="1"/>
</dbReference>
<comment type="caution">
    <text evidence="6">The sequence shown here is derived from an EMBL/GenBank/DDBJ whole genome shotgun (WGS) entry which is preliminary data.</text>
</comment>
<dbReference type="InterPro" id="IPR017813">
    <property type="entry name" value="Mycothiol_AcTrfase"/>
</dbReference>
<dbReference type="Gene3D" id="3.40.630.30">
    <property type="match status" value="1"/>
</dbReference>
<feature type="binding site" evidence="4">
    <location>
        <position position="41"/>
    </location>
    <ligand>
        <name>1D-myo-inositol 2-(L-cysteinylamino)-2-deoxy-alpha-D-glucopyranoside</name>
        <dbReference type="ChEBI" id="CHEBI:58887"/>
    </ligand>
</feature>
<evidence type="ECO:0000256" key="2">
    <source>
        <dbReference type="ARBA" id="ARBA00022737"/>
    </source>
</evidence>
<sequence length="345" mass="37773">MKDNVTFQEYQDLYAHPELVERVLRLLDDVSQHDSIPALSEAFVRGISEDHSHRHVLALEGSPEGSGDSPEVVGVLGADASSTIELAVSPSRRNHGIGSALLESVVANLDLGGAVDVWAHGDLPAAQRLVESIGGRRTRELLKMAVECPPESTQRQQLEQCTERARGAIAEQDLRVLTYAEAAEEFGADFVDEEWVRVNNEAFAWHPEQGGWSVDKLRTARETDWFAPEGVWTLWAKDPVSEEVRCLGFHWTKLPVEEREKPFGEQVGEVYVVCLADEARGRGLGGPITLVGLGALLEAGAGTVELYVEGDNAPAVATYEHLGFEIVQVDVVYRGEAAEQPEQSE</sequence>